<feature type="compositionally biased region" description="Low complexity" evidence="1">
    <location>
        <begin position="397"/>
        <end position="414"/>
    </location>
</feature>
<reference evidence="2 3" key="1">
    <citation type="submission" date="2019-05" db="EMBL/GenBank/DDBJ databases">
        <title>Verrucobacter flavum gen. nov., sp. nov. a new member of the family Verrucomicrobiaceae.</title>
        <authorList>
            <person name="Szuroczki S."/>
            <person name="Abbaszade G."/>
            <person name="Szabo A."/>
            <person name="Felfoldi T."/>
            <person name="Schumann P."/>
            <person name="Boka K."/>
            <person name="Keki Z."/>
            <person name="Toumi M."/>
            <person name="Toth E."/>
        </authorList>
    </citation>
    <scope>NUCLEOTIDE SEQUENCE [LARGE SCALE GENOMIC DNA]</scope>
    <source>
        <strain evidence="2 3">MG-N-17</strain>
    </source>
</reference>
<keyword evidence="3" id="KW-1185">Reference proteome</keyword>
<evidence type="ECO:0000256" key="1">
    <source>
        <dbReference type="SAM" id="MobiDB-lite"/>
    </source>
</evidence>
<gene>
    <name evidence="2" type="ORF">FEM03_06145</name>
</gene>
<evidence type="ECO:0000313" key="3">
    <source>
        <dbReference type="Proteomes" id="UP000306196"/>
    </source>
</evidence>
<dbReference type="EMBL" id="VAUV01000004">
    <property type="protein sequence ID" value="TLD71717.1"/>
    <property type="molecule type" value="Genomic_DNA"/>
</dbReference>
<feature type="region of interest" description="Disordered" evidence="1">
    <location>
        <begin position="333"/>
        <end position="414"/>
    </location>
</feature>
<proteinExistence type="predicted"/>
<evidence type="ECO:0000313" key="2">
    <source>
        <dbReference type="EMBL" id="TLD71717.1"/>
    </source>
</evidence>
<dbReference type="RefSeq" id="WP_138085311.1">
    <property type="nucleotide sequence ID" value="NZ_VAUV01000004.1"/>
</dbReference>
<dbReference type="AlphaFoldDB" id="A0A5R8KHH5"/>
<comment type="caution">
    <text evidence="2">The sequence shown here is derived from an EMBL/GenBank/DDBJ whole genome shotgun (WGS) entry which is preliminary data.</text>
</comment>
<name>A0A5R8KHH5_9BACT</name>
<protein>
    <submittedName>
        <fullName evidence="2">Uncharacterized protein</fullName>
    </submittedName>
</protein>
<dbReference type="Proteomes" id="UP000306196">
    <property type="component" value="Unassembled WGS sequence"/>
</dbReference>
<sequence length="688" mass="77285">MVNIISQKIPPNTVGNNHSYSRYSNPTRPLNRLGKQFDRVIAADYPEDILTAVENSDKTLKELDEIKTYRQFSKRSIRLLTKHAPVYYRKGQGTRNYLIKRTRKRKWSAIELFSTISSLCSNVLDVCWADNKALGRMSERGETAIKRALAFLESEGSISRLLVNDGVDTMRLLKTNVDKRTPGKKVKVQLKDLPLYGRQFTPYWGYLALTMAFRCIASPSMWGSSYLGGAMGLYVEEAPNGLLEGCKEQLRTLFPHIGIEIAYKRVDEQTLTRIWVTDGKGNTLCVAKEFDSKFVDLNGILRAAGLCWLEVDVEKGTLVEHLEKPHKWEIDPESDAKRKKSTRILNVSDVTGSSDLPSETLHFEEAEPEPDRDLHNKIRSTSTSSTPCPLKRDSEISSSRAVAAEAGAAEQASPQALLEEAVIEEQLSPEGPGTAAGRAKPKRLPVVGTHGLLAGMRKQESIIGLEEAHIVGTGERMLPLFPGTAKRYKDPRPVCVYVFDEDRNLEAVYKRDEGTIPGKNAAPEEKEHQGYVPGYAPTGADVTLALQDDSIYDWIARAKGLNSRFSGGILQDPLAHRFSALFPSLVWSRKIVYDWFRLRKNGVFDEDTLDFLEWTLKGIPLKVLTPDAPFIGLFGYLRRLEPEQVEAWWVLHRTHLSANNVDTAKFAEEWLQKKIKDSKPRSLLKTAA</sequence>
<feature type="compositionally biased region" description="Polar residues" evidence="1">
    <location>
        <begin position="343"/>
        <end position="357"/>
    </location>
</feature>
<organism evidence="2 3">
    <name type="scientific">Phragmitibacter flavus</name>
    <dbReference type="NCBI Taxonomy" id="2576071"/>
    <lineage>
        <taxon>Bacteria</taxon>
        <taxon>Pseudomonadati</taxon>
        <taxon>Verrucomicrobiota</taxon>
        <taxon>Verrucomicrobiia</taxon>
        <taxon>Verrucomicrobiales</taxon>
        <taxon>Verrucomicrobiaceae</taxon>
        <taxon>Phragmitibacter</taxon>
    </lineage>
</organism>
<feature type="compositionally biased region" description="Basic and acidic residues" evidence="1">
    <location>
        <begin position="361"/>
        <end position="376"/>
    </location>
</feature>
<accession>A0A5R8KHH5</accession>